<evidence type="ECO:0000256" key="1">
    <source>
        <dbReference type="ARBA" id="ARBA00022837"/>
    </source>
</evidence>
<dbReference type="InterPro" id="IPR011992">
    <property type="entry name" value="EF-hand-dom_pair"/>
</dbReference>
<dbReference type="SUPFAM" id="SSF47473">
    <property type="entry name" value="EF-hand"/>
    <property type="match status" value="1"/>
</dbReference>
<keyword evidence="2" id="KW-0472">Membrane</keyword>
<proteinExistence type="predicted"/>
<dbReference type="InterPro" id="IPR018247">
    <property type="entry name" value="EF_Hand_1_Ca_BS"/>
</dbReference>
<evidence type="ECO:0000313" key="5">
    <source>
        <dbReference type="Proteomes" id="UP000075714"/>
    </source>
</evidence>
<dbReference type="STRING" id="33097.A0A150GF38"/>
<feature type="domain" description="EF-hand" evidence="3">
    <location>
        <begin position="37"/>
        <end position="72"/>
    </location>
</feature>
<keyword evidence="1" id="KW-0106">Calcium</keyword>
<sequence>MSSPAAGGTAGGDFPNSSGQGAPNVAAMSATVGNDKRNDGEILRILEDLDRNGDGTIDVAELVGMLEGVTRTRRERRYLAYTVVIMFVFGLIMIGTIIGLTYAMLYSLKDTEVKGGIMYVKDSGGVVNDIIRTGSAEFGVENGAIVHRLVESSTTNTTGTAPGATTQDGALPVLRTAAYMGTPQGLNSEIDIEALLELKYLLINGTGRAQLGLMVQGVARVPQEGSVYGTVLHIVTAAGTITLDGTIVTFSTTIANIFAEAGFRVSSTRRALLGSYAVLGFFNTVKVRT</sequence>
<dbReference type="Proteomes" id="UP000075714">
    <property type="component" value="Unassembled WGS sequence"/>
</dbReference>
<keyword evidence="2" id="KW-1133">Transmembrane helix</keyword>
<dbReference type="PROSITE" id="PS50222">
    <property type="entry name" value="EF_HAND_2"/>
    <property type="match status" value="1"/>
</dbReference>
<dbReference type="InterPro" id="IPR002048">
    <property type="entry name" value="EF_hand_dom"/>
</dbReference>
<accession>A0A150GF38</accession>
<dbReference type="EMBL" id="LSYV01000028">
    <property type="protein sequence ID" value="KXZ48467.1"/>
    <property type="molecule type" value="Genomic_DNA"/>
</dbReference>
<dbReference type="GO" id="GO:0005509">
    <property type="term" value="F:calcium ion binding"/>
    <property type="evidence" value="ECO:0007669"/>
    <property type="project" value="InterPro"/>
</dbReference>
<dbReference type="AlphaFoldDB" id="A0A150GF38"/>
<evidence type="ECO:0000313" key="4">
    <source>
        <dbReference type="EMBL" id="KXZ48467.1"/>
    </source>
</evidence>
<organism evidence="4 5">
    <name type="scientific">Gonium pectorale</name>
    <name type="common">Green alga</name>
    <dbReference type="NCBI Taxonomy" id="33097"/>
    <lineage>
        <taxon>Eukaryota</taxon>
        <taxon>Viridiplantae</taxon>
        <taxon>Chlorophyta</taxon>
        <taxon>core chlorophytes</taxon>
        <taxon>Chlorophyceae</taxon>
        <taxon>CS clade</taxon>
        <taxon>Chlamydomonadales</taxon>
        <taxon>Volvocaceae</taxon>
        <taxon>Gonium</taxon>
    </lineage>
</organism>
<comment type="caution">
    <text evidence="4">The sequence shown here is derived from an EMBL/GenBank/DDBJ whole genome shotgun (WGS) entry which is preliminary data.</text>
</comment>
<feature type="transmembrane region" description="Helical" evidence="2">
    <location>
        <begin position="78"/>
        <end position="105"/>
    </location>
</feature>
<evidence type="ECO:0000256" key="2">
    <source>
        <dbReference type="SAM" id="Phobius"/>
    </source>
</evidence>
<dbReference type="PROSITE" id="PS00018">
    <property type="entry name" value="EF_HAND_1"/>
    <property type="match status" value="1"/>
</dbReference>
<evidence type="ECO:0000259" key="3">
    <source>
        <dbReference type="PROSITE" id="PS50222"/>
    </source>
</evidence>
<protein>
    <recommendedName>
        <fullName evidence="3">EF-hand domain-containing protein</fullName>
    </recommendedName>
</protein>
<reference evidence="5" key="1">
    <citation type="journal article" date="2016" name="Nat. Commun.">
        <title>The Gonium pectorale genome demonstrates co-option of cell cycle regulation during the evolution of multicellularity.</title>
        <authorList>
            <person name="Hanschen E.R."/>
            <person name="Marriage T.N."/>
            <person name="Ferris P.J."/>
            <person name="Hamaji T."/>
            <person name="Toyoda A."/>
            <person name="Fujiyama A."/>
            <person name="Neme R."/>
            <person name="Noguchi H."/>
            <person name="Minakuchi Y."/>
            <person name="Suzuki M."/>
            <person name="Kawai-Toyooka H."/>
            <person name="Smith D.R."/>
            <person name="Sparks H."/>
            <person name="Anderson J."/>
            <person name="Bakaric R."/>
            <person name="Luria V."/>
            <person name="Karger A."/>
            <person name="Kirschner M.W."/>
            <person name="Durand P.M."/>
            <person name="Michod R.E."/>
            <person name="Nozaki H."/>
            <person name="Olson B.J."/>
        </authorList>
    </citation>
    <scope>NUCLEOTIDE SEQUENCE [LARGE SCALE GENOMIC DNA]</scope>
    <source>
        <strain evidence="5">NIES-2863</strain>
    </source>
</reference>
<gene>
    <name evidence="4" type="ORF">GPECTOR_27g637</name>
</gene>
<dbReference type="OrthoDB" id="528013at2759"/>
<name>A0A150GF38_GONPE</name>
<dbReference type="SMART" id="SM00054">
    <property type="entry name" value="EFh"/>
    <property type="match status" value="1"/>
</dbReference>
<keyword evidence="2" id="KW-0812">Transmembrane</keyword>
<keyword evidence="5" id="KW-1185">Reference proteome</keyword>